<dbReference type="Proteomes" id="UP001597557">
    <property type="component" value="Unassembled WGS sequence"/>
</dbReference>
<dbReference type="SUPFAM" id="SSF55961">
    <property type="entry name" value="Bet v1-like"/>
    <property type="match status" value="1"/>
</dbReference>
<keyword evidence="4" id="KW-1185">Reference proteome</keyword>
<comment type="similarity">
    <text evidence="1">Belongs to the AHA1 family.</text>
</comment>
<reference evidence="4" key="1">
    <citation type="journal article" date="2019" name="Int. J. Syst. Evol. Microbiol.">
        <title>The Global Catalogue of Microorganisms (GCM) 10K type strain sequencing project: providing services to taxonomists for standard genome sequencing and annotation.</title>
        <authorList>
            <consortium name="The Broad Institute Genomics Platform"/>
            <consortium name="The Broad Institute Genome Sequencing Center for Infectious Disease"/>
            <person name="Wu L."/>
            <person name="Ma J."/>
        </authorList>
    </citation>
    <scope>NUCLEOTIDE SEQUENCE [LARGE SCALE GENOMIC DNA]</scope>
    <source>
        <strain evidence="4">KCTC 22437</strain>
    </source>
</reference>
<proteinExistence type="inferred from homology"/>
<name>A0ABW5Y7W4_9SPHI</name>
<dbReference type="EMBL" id="JBHUPD010000001">
    <property type="protein sequence ID" value="MFD2871387.1"/>
    <property type="molecule type" value="Genomic_DNA"/>
</dbReference>
<dbReference type="Gene3D" id="3.30.530.20">
    <property type="match status" value="1"/>
</dbReference>
<accession>A0ABW5Y7W4</accession>
<dbReference type="CDD" id="cd07814">
    <property type="entry name" value="SRPBCC_CalC_Aha1-like"/>
    <property type="match status" value="1"/>
</dbReference>
<feature type="domain" description="Activator of Hsp90 ATPase homologue 1/2-like C-terminal" evidence="2">
    <location>
        <begin position="13"/>
        <end position="140"/>
    </location>
</feature>
<protein>
    <submittedName>
        <fullName evidence="3">SRPBCC family protein</fullName>
    </submittedName>
</protein>
<gene>
    <name evidence="3" type="ORF">ACFS5N_02830</name>
</gene>
<evidence type="ECO:0000313" key="4">
    <source>
        <dbReference type="Proteomes" id="UP001597557"/>
    </source>
</evidence>
<dbReference type="InterPro" id="IPR023393">
    <property type="entry name" value="START-like_dom_sf"/>
</dbReference>
<dbReference type="InterPro" id="IPR013538">
    <property type="entry name" value="ASHA1/2-like_C"/>
</dbReference>
<comment type="caution">
    <text evidence="3">The sequence shown here is derived from an EMBL/GenBank/DDBJ whole genome shotgun (WGS) entry which is preliminary data.</text>
</comment>
<organism evidence="3 4">
    <name type="scientific">Mucilaginibacter ximonensis</name>
    <dbReference type="NCBI Taxonomy" id="538021"/>
    <lineage>
        <taxon>Bacteria</taxon>
        <taxon>Pseudomonadati</taxon>
        <taxon>Bacteroidota</taxon>
        <taxon>Sphingobacteriia</taxon>
        <taxon>Sphingobacteriales</taxon>
        <taxon>Sphingobacteriaceae</taxon>
        <taxon>Mucilaginibacter</taxon>
    </lineage>
</organism>
<evidence type="ECO:0000259" key="2">
    <source>
        <dbReference type="Pfam" id="PF08327"/>
    </source>
</evidence>
<dbReference type="Pfam" id="PF08327">
    <property type="entry name" value="AHSA1"/>
    <property type="match status" value="1"/>
</dbReference>
<dbReference type="RefSeq" id="WP_377182018.1">
    <property type="nucleotide sequence ID" value="NZ_JBHUPD010000001.1"/>
</dbReference>
<sequence length="145" mass="16704">MTSITLNTSIIINAPAHLVWKALTDEEIVKKYFFGTHQQSNWQKGSDIIWTGAWEGKTYRDHGKILDIVPGSRLQYSYWSSMSNLPDIPENYQNVTYDLSETDGVTTLHITQDNVKDEAAKEHSESNWQYIFGEMKRMLENGDVE</sequence>
<evidence type="ECO:0000256" key="1">
    <source>
        <dbReference type="ARBA" id="ARBA00006817"/>
    </source>
</evidence>
<evidence type="ECO:0000313" key="3">
    <source>
        <dbReference type="EMBL" id="MFD2871387.1"/>
    </source>
</evidence>